<reference evidence="1 2" key="1">
    <citation type="journal article" date="2016" name="Nat. Commun.">
        <title>Thousands of microbial genomes shed light on interconnected biogeochemical processes in an aquifer system.</title>
        <authorList>
            <person name="Anantharaman K."/>
            <person name="Brown C.T."/>
            <person name="Hug L.A."/>
            <person name="Sharon I."/>
            <person name="Castelle C.J."/>
            <person name="Probst A.J."/>
            <person name="Thomas B.C."/>
            <person name="Singh A."/>
            <person name="Wilkins M.J."/>
            <person name="Karaoz U."/>
            <person name="Brodie E.L."/>
            <person name="Williams K.H."/>
            <person name="Hubbard S.S."/>
            <person name="Banfield J.F."/>
        </authorList>
    </citation>
    <scope>NUCLEOTIDE SEQUENCE [LARGE SCALE GENOMIC DNA]</scope>
</reference>
<comment type="caution">
    <text evidence="1">The sequence shown here is derived from an EMBL/GenBank/DDBJ whole genome shotgun (WGS) entry which is preliminary data.</text>
</comment>
<dbReference type="Gene3D" id="2.60.40.1120">
    <property type="entry name" value="Carboxypeptidase-like, regulatory domain"/>
    <property type="match status" value="1"/>
</dbReference>
<evidence type="ECO:0000313" key="1">
    <source>
        <dbReference type="EMBL" id="OGM12542.1"/>
    </source>
</evidence>
<accession>A0A1F7XBZ2</accession>
<dbReference type="EMBL" id="MGFU01000035">
    <property type="protein sequence ID" value="OGM12542.1"/>
    <property type="molecule type" value="Genomic_DNA"/>
</dbReference>
<name>A0A1F7XBZ2_9BACT</name>
<dbReference type="Proteomes" id="UP000179013">
    <property type="component" value="Unassembled WGS sequence"/>
</dbReference>
<dbReference type="AlphaFoldDB" id="A0A1F7XBZ2"/>
<evidence type="ECO:0008006" key="3">
    <source>
        <dbReference type="Google" id="ProtNLM"/>
    </source>
</evidence>
<gene>
    <name evidence="1" type="ORF">A2V80_00940</name>
</gene>
<organism evidence="1 2">
    <name type="scientific">Candidatus Woesebacteria bacterium RBG_16_39_8b</name>
    <dbReference type="NCBI Taxonomy" id="1802482"/>
    <lineage>
        <taxon>Bacteria</taxon>
        <taxon>Candidatus Woeseibacteriota</taxon>
    </lineage>
</organism>
<proteinExistence type="predicted"/>
<evidence type="ECO:0000313" key="2">
    <source>
        <dbReference type="Proteomes" id="UP000179013"/>
    </source>
</evidence>
<sequence>MRSTLPKKYFKNYGQTLLSLLLALAIFAILANAIFTLTTSSFRLVSYARARISARHLAQARIELIRNLPYDEVGTIGGIPGGDIPQTENAVRNGLNYEIRTSIVYVDNSFDDTAPNDLLPTDFKRVRVDISWEGLAASRSNPVVLATDVAPRGIETTEGGGTLSVHVFDANTDPVAQADVHIVADSLDPPVDIEVQTNDNGFVILPGAPACTGCYFIEVTKDGYSTDRTYSTTEITNPDKPYANVIEGDLTEIPFSIDKFSTINIATVSDRDSGFTPLPNITFNLRGETKIIGTDVNDFPIFKFDKEFTTDVGGNIIITDVEWDNFLITMPGGTSYDIAGTNPLNPYSLLPDTEVDWDLSLYPHSSNSLLAIVTGNSDNPIASASSRLSSGSFEAYKFSGLSENPDFGQSFFPNLSPATYYFEATASGYLYTIDSVQVTGTTIQNFPMNPE</sequence>
<protein>
    <recommendedName>
        <fullName evidence="3">Carboxypeptidase regulatory-like domain-containing protein</fullName>
    </recommendedName>
</protein>